<evidence type="ECO:0000256" key="2">
    <source>
        <dbReference type="ARBA" id="ARBA00023015"/>
    </source>
</evidence>
<evidence type="ECO:0000256" key="1">
    <source>
        <dbReference type="ARBA" id="ARBA00022491"/>
    </source>
</evidence>
<evidence type="ECO:0000256" key="4">
    <source>
        <dbReference type="ARBA" id="ARBA00023163"/>
    </source>
</evidence>
<dbReference type="GO" id="GO:0043565">
    <property type="term" value="F:sequence-specific DNA binding"/>
    <property type="evidence" value="ECO:0007669"/>
    <property type="project" value="InterPro"/>
</dbReference>
<sequence>MKHHIHEGERPAPVSFRTENYDAGGVFEMRRQPWGKVGYAVRGVMEATVEGRRFLCPPHYATWIPADALHCCHNRQNVQFVSVYIEREICADMPERPCTLAVSPLVKAILADFAARNIKVPKTEADIRLALVLVDQLRQAPRRDTYLPVSDDELLRPIIEALQGTPGDRRSLAEWARCLGTTERTLSRRFHSSLGISFNEWRQRLKLVASLSMLENDKPVQEIADDLGYGSPSAFIAMFKRQTGVSPTHLSRDNA</sequence>
<dbReference type="PANTHER" id="PTHR11019">
    <property type="entry name" value="HTH-TYPE TRANSCRIPTIONAL REGULATOR NIMR"/>
    <property type="match status" value="1"/>
</dbReference>
<dbReference type="InterPro" id="IPR018062">
    <property type="entry name" value="HTH_AraC-typ_CS"/>
</dbReference>
<accession>A0A1X7DBH4</accession>
<dbReference type="PROSITE" id="PS01124">
    <property type="entry name" value="HTH_ARAC_FAMILY_2"/>
    <property type="match status" value="1"/>
</dbReference>
<dbReference type="PROSITE" id="PS00041">
    <property type="entry name" value="HTH_ARAC_FAMILY_1"/>
    <property type="match status" value="1"/>
</dbReference>
<dbReference type="SUPFAM" id="SSF46689">
    <property type="entry name" value="Homeodomain-like"/>
    <property type="match status" value="1"/>
</dbReference>
<dbReference type="FunFam" id="1.10.10.60:FF:000132">
    <property type="entry name" value="AraC family transcriptional regulator"/>
    <property type="match status" value="1"/>
</dbReference>
<dbReference type="PANTHER" id="PTHR11019:SF190">
    <property type="entry name" value="ARAC-FAMILY REGULATORY PROTEIN"/>
    <property type="match status" value="1"/>
</dbReference>
<dbReference type="Pfam" id="PF12833">
    <property type="entry name" value="HTH_18"/>
    <property type="match status" value="1"/>
</dbReference>
<dbReference type="InterPro" id="IPR009057">
    <property type="entry name" value="Homeodomain-like_sf"/>
</dbReference>
<dbReference type="OrthoDB" id="9804543at2"/>
<dbReference type="InterPro" id="IPR011051">
    <property type="entry name" value="RmlC_Cupin_sf"/>
</dbReference>
<dbReference type="CDD" id="cd06124">
    <property type="entry name" value="cupin_NimR-like_N"/>
    <property type="match status" value="1"/>
</dbReference>
<keyword evidence="1" id="KW-0678">Repressor</keyword>
<reference evidence="7" key="1">
    <citation type="submission" date="2017-04" db="EMBL/GenBank/DDBJ databases">
        <authorList>
            <person name="Varghese N."/>
            <person name="Submissions S."/>
        </authorList>
    </citation>
    <scope>NUCLEOTIDE SEQUENCE [LARGE SCALE GENOMIC DNA]</scope>
    <source>
        <strain evidence="7">B4P</strain>
    </source>
</reference>
<gene>
    <name evidence="6" type="ORF">SAMN02982989_5336</name>
</gene>
<keyword evidence="3 6" id="KW-0238">DNA-binding</keyword>
<dbReference type="InterPro" id="IPR018060">
    <property type="entry name" value="HTH_AraC"/>
</dbReference>
<evidence type="ECO:0000313" key="6">
    <source>
        <dbReference type="EMBL" id="SMF12406.1"/>
    </source>
</evidence>
<protein>
    <submittedName>
        <fullName evidence="6">AraC-type DNA-binding protein</fullName>
    </submittedName>
</protein>
<dbReference type="SUPFAM" id="SSF51182">
    <property type="entry name" value="RmlC-like cupins"/>
    <property type="match status" value="1"/>
</dbReference>
<dbReference type="InterPro" id="IPR014710">
    <property type="entry name" value="RmlC-like_jellyroll"/>
</dbReference>
<keyword evidence="4" id="KW-0804">Transcription</keyword>
<dbReference type="EMBL" id="FXAF01000002">
    <property type="protein sequence ID" value="SMF12406.1"/>
    <property type="molecule type" value="Genomic_DNA"/>
</dbReference>
<dbReference type="SMART" id="SM00342">
    <property type="entry name" value="HTH_ARAC"/>
    <property type="match status" value="1"/>
</dbReference>
<evidence type="ECO:0000313" key="7">
    <source>
        <dbReference type="Proteomes" id="UP000192903"/>
    </source>
</evidence>
<dbReference type="Gene3D" id="2.60.120.10">
    <property type="entry name" value="Jelly Rolls"/>
    <property type="match status" value="1"/>
</dbReference>
<keyword evidence="2" id="KW-0805">Transcription regulation</keyword>
<organism evidence="6 7">
    <name type="scientific">Xaviernesmea oryzae</name>
    <dbReference type="NCBI Taxonomy" id="464029"/>
    <lineage>
        <taxon>Bacteria</taxon>
        <taxon>Pseudomonadati</taxon>
        <taxon>Pseudomonadota</taxon>
        <taxon>Alphaproteobacteria</taxon>
        <taxon>Hyphomicrobiales</taxon>
        <taxon>Rhizobiaceae</taxon>
        <taxon>Rhizobium/Agrobacterium group</taxon>
        <taxon>Xaviernesmea</taxon>
    </lineage>
</organism>
<dbReference type="Gene3D" id="1.10.10.60">
    <property type="entry name" value="Homeodomain-like"/>
    <property type="match status" value="1"/>
</dbReference>
<proteinExistence type="predicted"/>
<dbReference type="AlphaFoldDB" id="A0A1X7DBH4"/>
<keyword evidence="7" id="KW-1185">Reference proteome</keyword>
<name>A0A1X7DBH4_9HYPH</name>
<dbReference type="Proteomes" id="UP000192903">
    <property type="component" value="Unassembled WGS sequence"/>
</dbReference>
<evidence type="ECO:0000256" key="3">
    <source>
        <dbReference type="ARBA" id="ARBA00023125"/>
    </source>
</evidence>
<evidence type="ECO:0000259" key="5">
    <source>
        <dbReference type="PROSITE" id="PS01124"/>
    </source>
</evidence>
<dbReference type="STRING" id="464029.SAMN02982989_5336"/>
<feature type="domain" description="HTH araC/xylS-type" evidence="5">
    <location>
        <begin position="152"/>
        <end position="253"/>
    </location>
</feature>
<dbReference type="GO" id="GO:0003700">
    <property type="term" value="F:DNA-binding transcription factor activity"/>
    <property type="evidence" value="ECO:0007669"/>
    <property type="project" value="InterPro"/>
</dbReference>
<dbReference type="RefSeq" id="WP_085420676.1">
    <property type="nucleotide sequence ID" value="NZ_FXAF01000002.1"/>
</dbReference>